<feature type="region of interest" description="Disordered" evidence="1">
    <location>
        <begin position="1"/>
        <end position="24"/>
    </location>
</feature>
<gene>
    <name evidence="2" type="ORF">HJG60_009591</name>
</gene>
<evidence type="ECO:0000256" key="1">
    <source>
        <dbReference type="SAM" id="MobiDB-lite"/>
    </source>
</evidence>
<feature type="compositionally biased region" description="Polar residues" evidence="1">
    <location>
        <begin position="1"/>
        <end position="10"/>
    </location>
</feature>
<evidence type="ECO:0000313" key="3">
    <source>
        <dbReference type="Proteomes" id="UP000664940"/>
    </source>
</evidence>
<name>A0A833Y883_9CHIR</name>
<dbReference type="AlphaFoldDB" id="A0A833Y883"/>
<evidence type="ECO:0000313" key="2">
    <source>
        <dbReference type="EMBL" id="KAF6073467.1"/>
    </source>
</evidence>
<comment type="caution">
    <text evidence="2">The sequence shown here is derived from an EMBL/GenBank/DDBJ whole genome shotgun (WGS) entry which is preliminary data.</text>
</comment>
<reference evidence="2 3" key="1">
    <citation type="journal article" date="2020" name="Nature">
        <title>Six reference-quality genomes reveal evolution of bat adaptations.</title>
        <authorList>
            <person name="Jebb D."/>
            <person name="Huang Z."/>
            <person name="Pippel M."/>
            <person name="Hughes G.M."/>
            <person name="Lavrichenko K."/>
            <person name="Devanna P."/>
            <person name="Winkler S."/>
            <person name="Jermiin L.S."/>
            <person name="Skirmuntt E.C."/>
            <person name="Katzourakis A."/>
            <person name="Burkitt-Gray L."/>
            <person name="Ray D.A."/>
            <person name="Sullivan K.A.M."/>
            <person name="Roscito J.G."/>
            <person name="Kirilenko B.M."/>
            <person name="Davalos L.M."/>
            <person name="Corthals A.P."/>
            <person name="Power M.L."/>
            <person name="Jones G."/>
            <person name="Ransome R.D."/>
            <person name="Dechmann D.K.N."/>
            <person name="Locatelli A.G."/>
            <person name="Puechmaille S.J."/>
            <person name="Fedrigo O."/>
            <person name="Jarvis E.D."/>
            <person name="Hiller M."/>
            <person name="Vernes S.C."/>
            <person name="Myers E.W."/>
            <person name="Teeling E.C."/>
        </authorList>
    </citation>
    <scope>NUCLEOTIDE SEQUENCE [LARGE SCALE GENOMIC DNA]</scope>
    <source>
        <strain evidence="2">Bat1K_MPI-CBG_1</strain>
    </source>
</reference>
<organism evidence="2 3">
    <name type="scientific">Phyllostomus discolor</name>
    <name type="common">pale spear-nosed bat</name>
    <dbReference type="NCBI Taxonomy" id="89673"/>
    <lineage>
        <taxon>Eukaryota</taxon>
        <taxon>Metazoa</taxon>
        <taxon>Chordata</taxon>
        <taxon>Craniata</taxon>
        <taxon>Vertebrata</taxon>
        <taxon>Euteleostomi</taxon>
        <taxon>Mammalia</taxon>
        <taxon>Eutheria</taxon>
        <taxon>Laurasiatheria</taxon>
        <taxon>Chiroptera</taxon>
        <taxon>Yangochiroptera</taxon>
        <taxon>Phyllostomidae</taxon>
        <taxon>Phyllostominae</taxon>
        <taxon>Phyllostomus</taxon>
    </lineage>
</organism>
<accession>A0A833Y883</accession>
<feature type="region of interest" description="Disordered" evidence="1">
    <location>
        <begin position="48"/>
        <end position="82"/>
    </location>
</feature>
<proteinExistence type="predicted"/>
<dbReference type="Proteomes" id="UP000664940">
    <property type="component" value="Unassembled WGS sequence"/>
</dbReference>
<protein>
    <submittedName>
        <fullName evidence="2">Uncharacterized protein</fullName>
    </submittedName>
</protein>
<sequence>MNRTADSWLSPTEPPCSSDLSPHSSVAWPHRSAGWLALLPGAGTHAIPPPVPPFSPAVTHHPLRDTPCPPRFTSSRDSPQVLPPASLLQPLMTRSAARKRPPVLGILTAPCVPGEGEYMTQWGGV</sequence>
<dbReference type="EMBL" id="JABVXQ010000016">
    <property type="protein sequence ID" value="KAF6073467.1"/>
    <property type="molecule type" value="Genomic_DNA"/>
</dbReference>